<keyword evidence="3" id="KW-1185">Reference proteome</keyword>
<feature type="signal peptide" evidence="1">
    <location>
        <begin position="1"/>
        <end position="24"/>
    </location>
</feature>
<reference evidence="2 3" key="1">
    <citation type="submission" date="2020-04" db="EMBL/GenBank/DDBJ databases">
        <authorList>
            <person name="Liu A."/>
        </authorList>
    </citation>
    <scope>NUCLEOTIDE SEQUENCE [LARGE SCALE GENOMIC DNA]</scope>
    <source>
        <strain evidence="2 3">RZ02</strain>
    </source>
</reference>
<organism evidence="2 3">
    <name type="scientific">Pontixanthobacter rizhaonensis</name>
    <dbReference type="NCBI Taxonomy" id="2730337"/>
    <lineage>
        <taxon>Bacteria</taxon>
        <taxon>Pseudomonadati</taxon>
        <taxon>Pseudomonadota</taxon>
        <taxon>Alphaproteobacteria</taxon>
        <taxon>Sphingomonadales</taxon>
        <taxon>Erythrobacteraceae</taxon>
        <taxon>Pontixanthobacter</taxon>
    </lineage>
</organism>
<dbReference type="AlphaFoldDB" id="A0A848QJS0"/>
<comment type="caution">
    <text evidence="2">The sequence shown here is derived from an EMBL/GenBank/DDBJ whole genome shotgun (WGS) entry which is preliminary data.</text>
</comment>
<proteinExistence type="predicted"/>
<keyword evidence="1" id="KW-0732">Signal</keyword>
<sequence length="132" mass="12836">MFFKKATSAALASFLIVGSVAAQANTVTSSAPAYSFAATSPSLLQISTMMGNPCVSGAQGCVLPLKAPAPAVQPTAPVTQPTAPAVAEAAPAVVEEAGSGIDLLPILVGLAAIAGGVFALSGNDDDDVPVSP</sequence>
<dbReference type="RefSeq" id="WP_170010158.1">
    <property type="nucleotide sequence ID" value="NZ_JABCRE010000002.1"/>
</dbReference>
<evidence type="ECO:0000313" key="2">
    <source>
        <dbReference type="EMBL" id="NMW31020.1"/>
    </source>
</evidence>
<dbReference type="EMBL" id="JABCRE010000002">
    <property type="protein sequence ID" value="NMW31020.1"/>
    <property type="molecule type" value="Genomic_DNA"/>
</dbReference>
<protein>
    <submittedName>
        <fullName evidence="2">Uncharacterized protein</fullName>
    </submittedName>
</protein>
<name>A0A848QJS0_9SPHN</name>
<dbReference type="Proteomes" id="UP000561181">
    <property type="component" value="Unassembled WGS sequence"/>
</dbReference>
<gene>
    <name evidence="2" type="ORF">HKD42_02965</name>
</gene>
<evidence type="ECO:0000313" key="3">
    <source>
        <dbReference type="Proteomes" id="UP000561181"/>
    </source>
</evidence>
<feature type="chain" id="PRO_5032585979" evidence="1">
    <location>
        <begin position="25"/>
        <end position="132"/>
    </location>
</feature>
<accession>A0A848QJS0</accession>
<evidence type="ECO:0000256" key="1">
    <source>
        <dbReference type="SAM" id="SignalP"/>
    </source>
</evidence>